<gene>
    <name evidence="1" type="ORF">HPB49_000959</name>
</gene>
<sequence>MACNAHLKVSTRKVCSKRTRLEQEHRVIGNRNFGGAAGCFFCGQYGWAMLHNAAGASSCSERIDSDVPGPSSRVDTVFHTEEDMASDDDNDRGTEFIIVDMIMVQKFFASTTCTKCGTVSLQFSKCNKSQYGLAVKLELMCSGCDFTKRHFSLPRSIGKGVTALVDFCATLNLSHRGLHHKTFMGHMDTMVAACQAAATATEMASVEVVKTLYKDFLSLVGNVDIIFDGTWKTRGHKSNIAVGCIIELYTGLVLDHIVLS</sequence>
<organism evidence="1 2">
    <name type="scientific">Dermacentor silvarum</name>
    <name type="common">Tick</name>
    <dbReference type="NCBI Taxonomy" id="543639"/>
    <lineage>
        <taxon>Eukaryota</taxon>
        <taxon>Metazoa</taxon>
        <taxon>Ecdysozoa</taxon>
        <taxon>Arthropoda</taxon>
        <taxon>Chelicerata</taxon>
        <taxon>Arachnida</taxon>
        <taxon>Acari</taxon>
        <taxon>Parasitiformes</taxon>
        <taxon>Ixodida</taxon>
        <taxon>Ixodoidea</taxon>
        <taxon>Ixodidae</taxon>
        <taxon>Rhipicephalinae</taxon>
        <taxon>Dermacentor</taxon>
    </lineage>
</organism>
<accession>A0ACB8CUA7</accession>
<dbReference type="EMBL" id="CM023473">
    <property type="protein sequence ID" value="KAH7952765.1"/>
    <property type="molecule type" value="Genomic_DNA"/>
</dbReference>
<evidence type="ECO:0000313" key="1">
    <source>
        <dbReference type="EMBL" id="KAH7952765.1"/>
    </source>
</evidence>
<keyword evidence="2" id="KW-1185">Reference proteome</keyword>
<name>A0ACB8CUA7_DERSI</name>
<reference evidence="1" key="1">
    <citation type="submission" date="2020-05" db="EMBL/GenBank/DDBJ databases">
        <title>Large-scale comparative analyses of tick genomes elucidate their genetic diversity and vector capacities.</title>
        <authorList>
            <person name="Jia N."/>
            <person name="Wang J."/>
            <person name="Shi W."/>
            <person name="Du L."/>
            <person name="Sun Y."/>
            <person name="Zhan W."/>
            <person name="Jiang J."/>
            <person name="Wang Q."/>
            <person name="Zhang B."/>
            <person name="Ji P."/>
            <person name="Sakyi L.B."/>
            <person name="Cui X."/>
            <person name="Yuan T."/>
            <person name="Jiang B."/>
            <person name="Yang W."/>
            <person name="Lam T.T.-Y."/>
            <person name="Chang Q."/>
            <person name="Ding S."/>
            <person name="Wang X."/>
            <person name="Zhu J."/>
            <person name="Ruan X."/>
            <person name="Zhao L."/>
            <person name="Wei J."/>
            <person name="Que T."/>
            <person name="Du C."/>
            <person name="Cheng J."/>
            <person name="Dai P."/>
            <person name="Han X."/>
            <person name="Huang E."/>
            <person name="Gao Y."/>
            <person name="Liu J."/>
            <person name="Shao H."/>
            <person name="Ye R."/>
            <person name="Li L."/>
            <person name="Wei W."/>
            <person name="Wang X."/>
            <person name="Wang C."/>
            <person name="Yang T."/>
            <person name="Huo Q."/>
            <person name="Li W."/>
            <person name="Guo W."/>
            <person name="Chen H."/>
            <person name="Zhou L."/>
            <person name="Ni X."/>
            <person name="Tian J."/>
            <person name="Zhou Y."/>
            <person name="Sheng Y."/>
            <person name="Liu T."/>
            <person name="Pan Y."/>
            <person name="Xia L."/>
            <person name="Li J."/>
            <person name="Zhao F."/>
            <person name="Cao W."/>
        </authorList>
    </citation>
    <scope>NUCLEOTIDE SEQUENCE</scope>
    <source>
        <strain evidence="1">Dsil-2018</strain>
    </source>
</reference>
<evidence type="ECO:0000313" key="2">
    <source>
        <dbReference type="Proteomes" id="UP000821865"/>
    </source>
</evidence>
<comment type="caution">
    <text evidence="1">The sequence shown here is derived from an EMBL/GenBank/DDBJ whole genome shotgun (WGS) entry which is preliminary data.</text>
</comment>
<proteinExistence type="predicted"/>
<dbReference type="Proteomes" id="UP000821865">
    <property type="component" value="Chromosome 4"/>
</dbReference>
<protein>
    <submittedName>
        <fullName evidence="1">Uncharacterized protein</fullName>
    </submittedName>
</protein>